<evidence type="ECO:0000313" key="1">
    <source>
        <dbReference type="EMBL" id="UPK94605.1"/>
    </source>
</evidence>
<evidence type="ECO:0000313" key="2">
    <source>
        <dbReference type="Proteomes" id="UP000830768"/>
    </source>
</evidence>
<accession>A0ACD3Z064</accession>
<name>A0ACD3Z064_FUSSC</name>
<organism evidence="1 2">
    <name type="scientific">Fusarium solani subsp. cucurbitae</name>
    <name type="common">Neocosmosporum cucurbitae</name>
    <dbReference type="NCBI Taxonomy" id="2747967"/>
    <lineage>
        <taxon>Eukaryota</taxon>
        <taxon>Fungi</taxon>
        <taxon>Dikarya</taxon>
        <taxon>Ascomycota</taxon>
        <taxon>Pezizomycotina</taxon>
        <taxon>Sordariomycetes</taxon>
        <taxon>Hypocreomycetidae</taxon>
        <taxon>Hypocreales</taxon>
        <taxon>Nectriaceae</taxon>
        <taxon>Fusarium</taxon>
        <taxon>Fusarium solani species complex</taxon>
    </lineage>
</organism>
<gene>
    <name evidence="1" type="ORF">LCI18_005540</name>
</gene>
<proteinExistence type="predicted"/>
<dbReference type="EMBL" id="CP090033">
    <property type="protein sequence ID" value="UPK94605.1"/>
    <property type="molecule type" value="Genomic_DNA"/>
</dbReference>
<sequence>MRDVTTLSRRDRHIARIESAAEELGMRIAEYDEYLQTPEGRNEERLFQEQTQGRIMEEQNEEHNRATPATASDESMGNLNSDDSEYR</sequence>
<protein>
    <submittedName>
        <fullName evidence="1">Uncharacterized protein</fullName>
    </submittedName>
</protein>
<reference evidence="1" key="1">
    <citation type="submission" date="2021-11" db="EMBL/GenBank/DDBJ databases">
        <title>Fusarium solani-melongenae Genome sequencing and assembly.</title>
        <authorList>
            <person name="Xie S."/>
            <person name="Huang L."/>
            <person name="Zhang X."/>
        </authorList>
    </citation>
    <scope>NUCLEOTIDE SEQUENCE</scope>
    <source>
        <strain evidence="1">CRI 24-3</strain>
    </source>
</reference>
<dbReference type="Proteomes" id="UP000830768">
    <property type="component" value="Chromosome 4"/>
</dbReference>
<keyword evidence="2" id="KW-1185">Reference proteome</keyword>